<dbReference type="GO" id="GO:0005829">
    <property type="term" value="C:cytosol"/>
    <property type="evidence" value="ECO:0007669"/>
    <property type="project" value="TreeGrafter"/>
</dbReference>
<sequence>MPIPESRDAALAPYSVSRETRSGLETLVAELRRWQPAKNLVGPGTLDNVWTRHVADSLQLVDFAPPDATRWADLGSGAGFPGLVVAIALKSRPGFHMDLVESNARKCAFLRHVARLTGAPARVHDTRIEDVVGSFAGDVQVVSARALAPLETLLDWTDELLKTGAMALFPKGAGVDSELTPQVKSRTVDIEEIPSRTDSRARILRIRQLTRDDTSRMDRP</sequence>
<comment type="caution">
    <text evidence="6">Lacks conserved residue(s) required for the propagation of feature annotation.</text>
</comment>
<dbReference type="SUPFAM" id="SSF53335">
    <property type="entry name" value="S-adenosyl-L-methionine-dependent methyltransferases"/>
    <property type="match status" value="1"/>
</dbReference>
<dbReference type="InterPro" id="IPR003682">
    <property type="entry name" value="rRNA_ssu_MeTfrase_G"/>
</dbReference>
<dbReference type="NCBIfam" id="TIGR00138">
    <property type="entry name" value="rsmG_gidB"/>
    <property type="match status" value="1"/>
</dbReference>
<name>A0A917Q817_9HYPH</name>
<keyword evidence="8" id="KW-1185">Reference proteome</keyword>
<comment type="caution">
    <text evidence="7">The sequence shown here is derived from an EMBL/GenBank/DDBJ whole genome shotgun (WGS) entry which is preliminary data.</text>
</comment>
<evidence type="ECO:0000256" key="4">
    <source>
        <dbReference type="ARBA" id="ARBA00022679"/>
    </source>
</evidence>
<evidence type="ECO:0000256" key="3">
    <source>
        <dbReference type="ARBA" id="ARBA00022603"/>
    </source>
</evidence>
<dbReference type="GO" id="GO:0070043">
    <property type="term" value="F:rRNA (guanine-N7-)-methyltransferase activity"/>
    <property type="evidence" value="ECO:0007669"/>
    <property type="project" value="UniProtKB-UniRule"/>
</dbReference>
<comment type="catalytic activity">
    <reaction evidence="6">
        <text>guanosine(527) in 16S rRNA + S-adenosyl-L-methionine = N(7)-methylguanosine(527) in 16S rRNA + S-adenosyl-L-homocysteine</text>
        <dbReference type="Rhea" id="RHEA:42732"/>
        <dbReference type="Rhea" id="RHEA-COMP:10209"/>
        <dbReference type="Rhea" id="RHEA-COMP:10210"/>
        <dbReference type="ChEBI" id="CHEBI:57856"/>
        <dbReference type="ChEBI" id="CHEBI:59789"/>
        <dbReference type="ChEBI" id="CHEBI:74269"/>
        <dbReference type="ChEBI" id="CHEBI:74480"/>
        <dbReference type="EC" id="2.1.1.170"/>
    </reaction>
</comment>
<dbReference type="Gene3D" id="3.40.50.150">
    <property type="entry name" value="Vaccinia Virus protein VP39"/>
    <property type="match status" value="1"/>
</dbReference>
<evidence type="ECO:0000256" key="5">
    <source>
        <dbReference type="ARBA" id="ARBA00022691"/>
    </source>
</evidence>
<feature type="binding site" evidence="6">
    <location>
        <position position="145"/>
    </location>
    <ligand>
        <name>S-adenosyl-L-methionine</name>
        <dbReference type="ChEBI" id="CHEBI:59789"/>
    </ligand>
</feature>
<dbReference type="EC" id="2.1.1.170" evidence="6"/>
<evidence type="ECO:0000313" key="7">
    <source>
        <dbReference type="EMBL" id="GGK34545.1"/>
    </source>
</evidence>
<comment type="subcellular location">
    <subcellularLocation>
        <location evidence="6">Cytoplasm</location>
    </subcellularLocation>
</comment>
<evidence type="ECO:0000256" key="2">
    <source>
        <dbReference type="ARBA" id="ARBA00022552"/>
    </source>
</evidence>
<proteinExistence type="inferred from homology"/>
<dbReference type="Pfam" id="PF02527">
    <property type="entry name" value="GidB"/>
    <property type="match status" value="1"/>
</dbReference>
<keyword evidence="1 6" id="KW-0963">Cytoplasm</keyword>
<dbReference type="PANTHER" id="PTHR31760">
    <property type="entry name" value="S-ADENOSYL-L-METHIONINE-DEPENDENT METHYLTRANSFERASES SUPERFAMILY PROTEIN"/>
    <property type="match status" value="1"/>
</dbReference>
<keyword evidence="2 6" id="KW-0698">rRNA processing</keyword>
<organism evidence="7 8">
    <name type="scientific">Salinarimonas ramus</name>
    <dbReference type="NCBI Taxonomy" id="690164"/>
    <lineage>
        <taxon>Bacteria</taxon>
        <taxon>Pseudomonadati</taxon>
        <taxon>Pseudomonadota</taxon>
        <taxon>Alphaproteobacteria</taxon>
        <taxon>Hyphomicrobiales</taxon>
        <taxon>Salinarimonadaceae</taxon>
        <taxon>Salinarimonas</taxon>
    </lineage>
</organism>
<accession>A0A917Q817</accession>
<feature type="binding site" evidence="6">
    <location>
        <position position="75"/>
    </location>
    <ligand>
        <name>S-adenosyl-L-methionine</name>
        <dbReference type="ChEBI" id="CHEBI:59789"/>
    </ligand>
</feature>
<dbReference type="HAMAP" id="MF_00074">
    <property type="entry name" value="16SrRNA_methyltr_G"/>
    <property type="match status" value="1"/>
</dbReference>
<evidence type="ECO:0000313" key="8">
    <source>
        <dbReference type="Proteomes" id="UP000600449"/>
    </source>
</evidence>
<comment type="function">
    <text evidence="6">Specifically methylates the N7 position of guanine in position 527 of 16S rRNA.</text>
</comment>
<reference evidence="7 8" key="1">
    <citation type="journal article" date="2014" name="Int. J. Syst. Evol. Microbiol.">
        <title>Complete genome sequence of Corynebacterium casei LMG S-19264T (=DSM 44701T), isolated from a smear-ripened cheese.</title>
        <authorList>
            <consortium name="US DOE Joint Genome Institute (JGI-PGF)"/>
            <person name="Walter F."/>
            <person name="Albersmeier A."/>
            <person name="Kalinowski J."/>
            <person name="Ruckert C."/>
        </authorList>
    </citation>
    <scope>NUCLEOTIDE SEQUENCE [LARGE SCALE GENOMIC DNA]</scope>
    <source>
        <strain evidence="7 8">CGMCC 1.9161</strain>
    </source>
</reference>
<dbReference type="InterPro" id="IPR029063">
    <property type="entry name" value="SAM-dependent_MTases_sf"/>
</dbReference>
<keyword evidence="3 6" id="KW-0489">Methyltransferase</keyword>
<dbReference type="PANTHER" id="PTHR31760:SF0">
    <property type="entry name" value="S-ADENOSYL-L-METHIONINE-DEPENDENT METHYLTRANSFERASES SUPERFAMILY PROTEIN"/>
    <property type="match status" value="1"/>
</dbReference>
<comment type="similarity">
    <text evidence="6">Belongs to the methyltransferase superfamily. RNA methyltransferase RsmG family.</text>
</comment>
<evidence type="ECO:0000256" key="6">
    <source>
        <dbReference type="HAMAP-Rule" id="MF_00074"/>
    </source>
</evidence>
<dbReference type="Proteomes" id="UP000600449">
    <property type="component" value="Unassembled WGS sequence"/>
</dbReference>
<gene>
    <name evidence="6" type="primary">rsmG</name>
    <name evidence="7" type="ORF">GCM10011322_21610</name>
</gene>
<keyword evidence="4 6" id="KW-0808">Transferase</keyword>
<dbReference type="PIRSF" id="PIRSF003078">
    <property type="entry name" value="GidB"/>
    <property type="match status" value="1"/>
</dbReference>
<evidence type="ECO:0000256" key="1">
    <source>
        <dbReference type="ARBA" id="ARBA00022490"/>
    </source>
</evidence>
<dbReference type="AlphaFoldDB" id="A0A917Q817"/>
<keyword evidence="5 6" id="KW-0949">S-adenosyl-L-methionine</keyword>
<dbReference type="RefSeq" id="WP_188912623.1">
    <property type="nucleotide sequence ID" value="NZ_BMMF01000005.1"/>
</dbReference>
<feature type="binding site" evidence="6">
    <location>
        <position position="80"/>
    </location>
    <ligand>
        <name>S-adenosyl-L-methionine</name>
        <dbReference type="ChEBI" id="CHEBI:59789"/>
    </ligand>
</feature>
<feature type="binding site" evidence="6">
    <location>
        <begin position="128"/>
        <end position="129"/>
    </location>
    <ligand>
        <name>S-adenosyl-L-methionine</name>
        <dbReference type="ChEBI" id="CHEBI:59789"/>
    </ligand>
</feature>
<protein>
    <recommendedName>
        <fullName evidence="6">Ribosomal RNA small subunit methyltransferase G</fullName>
        <ecNumber evidence="6">2.1.1.170</ecNumber>
    </recommendedName>
    <alternativeName>
        <fullName evidence="6">16S rRNA 7-methylguanosine methyltransferase</fullName>
        <shortName evidence="6">16S rRNA m7G methyltransferase</shortName>
    </alternativeName>
</protein>
<dbReference type="EMBL" id="BMMF01000005">
    <property type="protein sequence ID" value="GGK34545.1"/>
    <property type="molecule type" value="Genomic_DNA"/>
</dbReference>